<evidence type="ECO:0000313" key="1">
    <source>
        <dbReference type="EMBL" id="POP44897.1"/>
    </source>
</evidence>
<gene>
    <name evidence="2" type="ORF">CHU32_13500</name>
    <name evidence="1" type="ORF">CHU33_10575</name>
</gene>
<protein>
    <submittedName>
        <fullName evidence="2">Formate--tetrahydrofolate ligase</fullName>
    </submittedName>
</protein>
<name>A0A2P5GP27_9ENTR</name>
<proteinExistence type="predicted"/>
<keyword evidence="2" id="KW-0436">Ligase</keyword>
<dbReference type="Proteomes" id="UP000247005">
    <property type="component" value="Unassembled WGS sequence"/>
</dbReference>
<organism evidence="2 4">
    <name type="scientific">Superficieibacter electus</name>
    <dbReference type="NCBI Taxonomy" id="2022662"/>
    <lineage>
        <taxon>Bacteria</taxon>
        <taxon>Pseudomonadati</taxon>
        <taxon>Pseudomonadota</taxon>
        <taxon>Gammaproteobacteria</taxon>
        <taxon>Enterobacterales</taxon>
        <taxon>Enterobacteriaceae</taxon>
        <taxon>Superficieibacter</taxon>
    </lineage>
</organism>
<dbReference type="AlphaFoldDB" id="A0A2P5GP27"/>
<accession>A0A2P5GP27</accession>
<dbReference type="EMBL" id="PQGE01000008">
    <property type="protein sequence ID" value="POP44897.1"/>
    <property type="molecule type" value="Genomic_DNA"/>
</dbReference>
<dbReference type="Proteomes" id="UP000237073">
    <property type="component" value="Unassembled WGS sequence"/>
</dbReference>
<dbReference type="EMBL" id="PQGD01000010">
    <property type="protein sequence ID" value="POP48284.1"/>
    <property type="molecule type" value="Genomic_DNA"/>
</dbReference>
<evidence type="ECO:0000313" key="3">
    <source>
        <dbReference type="Proteomes" id="UP000237073"/>
    </source>
</evidence>
<dbReference type="GO" id="GO:0016874">
    <property type="term" value="F:ligase activity"/>
    <property type="evidence" value="ECO:0007669"/>
    <property type="project" value="UniProtKB-KW"/>
</dbReference>
<keyword evidence="3" id="KW-1185">Reference proteome</keyword>
<evidence type="ECO:0000313" key="4">
    <source>
        <dbReference type="Proteomes" id="UP000247005"/>
    </source>
</evidence>
<evidence type="ECO:0000313" key="2">
    <source>
        <dbReference type="EMBL" id="POP48284.1"/>
    </source>
</evidence>
<comment type="caution">
    <text evidence="2">The sequence shown here is derived from an EMBL/GenBank/DDBJ whole genome shotgun (WGS) entry which is preliminary data.</text>
</comment>
<dbReference type="OrthoDB" id="9857236at2"/>
<sequence>MPFTIAQRWQGFQVIGKHSTVQCKKITSKTWHKYQDVQLRRMTWR</sequence>
<reference evidence="3 4" key="1">
    <citation type="submission" date="2018-01" db="EMBL/GenBank/DDBJ databases">
        <title>Superficieibacter electus gen. nov., sp. nov., an extended-spectrum beta-lactamase possessing member of the Enterobacteriaceae family, isolated from intensive care unit surfaces.</title>
        <authorList>
            <person name="Potter R.F."/>
            <person name="D'Souza A.W."/>
        </authorList>
    </citation>
    <scope>NUCLEOTIDE SEQUENCE [LARGE SCALE GENOMIC DNA]</scope>
    <source>
        <strain evidence="2 4">BP-1</strain>
        <strain evidence="1 3">BP-2</strain>
    </source>
</reference>